<dbReference type="GO" id="GO:0046983">
    <property type="term" value="F:protein dimerization activity"/>
    <property type="evidence" value="ECO:0007669"/>
    <property type="project" value="InterPro"/>
</dbReference>
<evidence type="ECO:0000313" key="3">
    <source>
        <dbReference type="Proteomes" id="UP000289886"/>
    </source>
</evidence>
<dbReference type="InterPro" id="IPR008906">
    <property type="entry name" value="HATC_C_dom"/>
</dbReference>
<evidence type="ECO:0000313" key="2">
    <source>
        <dbReference type="EMBL" id="RXM32820.1"/>
    </source>
</evidence>
<reference evidence="2 3" key="1">
    <citation type="submission" date="2019-01" db="EMBL/GenBank/DDBJ databases">
        <title>Draft Genome and Complete Hox-Cluster Characterization of the Sterlet Sturgeon (Acipenser ruthenus).</title>
        <authorList>
            <person name="Wei Q."/>
        </authorList>
    </citation>
    <scope>NUCLEOTIDE SEQUENCE [LARGE SCALE GENOMIC DNA]</scope>
    <source>
        <strain evidence="2">WHYD16114868_AA</strain>
        <tissue evidence="2">Blood</tissue>
    </source>
</reference>
<keyword evidence="3" id="KW-1185">Reference proteome</keyword>
<dbReference type="EMBL" id="SCEB01214840">
    <property type="protein sequence ID" value="RXM32820.1"/>
    <property type="molecule type" value="Genomic_DNA"/>
</dbReference>
<dbReference type="PANTHER" id="PTHR45913:SF21">
    <property type="entry name" value="DUF4371 DOMAIN-CONTAINING PROTEIN"/>
    <property type="match status" value="1"/>
</dbReference>
<dbReference type="SUPFAM" id="SSF53098">
    <property type="entry name" value="Ribonuclease H-like"/>
    <property type="match status" value="1"/>
</dbReference>
<organism evidence="2 3">
    <name type="scientific">Acipenser ruthenus</name>
    <name type="common">Sterlet sturgeon</name>
    <dbReference type="NCBI Taxonomy" id="7906"/>
    <lineage>
        <taxon>Eukaryota</taxon>
        <taxon>Metazoa</taxon>
        <taxon>Chordata</taxon>
        <taxon>Craniata</taxon>
        <taxon>Vertebrata</taxon>
        <taxon>Euteleostomi</taxon>
        <taxon>Actinopterygii</taxon>
        <taxon>Chondrostei</taxon>
        <taxon>Acipenseriformes</taxon>
        <taxon>Acipenseridae</taxon>
        <taxon>Acipenser</taxon>
    </lineage>
</organism>
<comment type="caution">
    <text evidence="2">The sequence shown here is derived from an EMBL/GenBank/DDBJ whole genome shotgun (WGS) entry which is preliminary data.</text>
</comment>
<dbReference type="PANTHER" id="PTHR45913">
    <property type="entry name" value="EPM2A-INTERACTING PROTEIN 1"/>
    <property type="match status" value="1"/>
</dbReference>
<proteinExistence type="predicted"/>
<gene>
    <name evidence="2" type="ORF">EOD39_5929</name>
</gene>
<feature type="domain" description="HAT C-terminal dimerisation" evidence="1">
    <location>
        <begin position="128"/>
        <end position="197"/>
    </location>
</feature>
<accession>A0A444UCB4</accession>
<name>A0A444UCB4_ACIRT</name>
<dbReference type="Proteomes" id="UP000289886">
    <property type="component" value="Unassembled WGS sequence"/>
</dbReference>
<protein>
    <submittedName>
        <fullName evidence="2">General transcription factor II-I repeat domain-containing protein 2</fullName>
    </submittedName>
</protein>
<evidence type="ECO:0000259" key="1">
    <source>
        <dbReference type="Pfam" id="PF05699"/>
    </source>
</evidence>
<sequence>MLNLKLQGKDKILPTLLSDVSAFEAKLALFSDQLLEKDLTHFQVLNSQVTQLHDPAVFLPEPYTEYLSEVSREFSSRFSDMKPLTSILSVVENPFFVDVKTASVTAEKFGVNKSTFQEEFLELQHNNVLKAKHQEVNSEAFWMCYILNETHPAIVTCAKKVLTCFGSTYACESAFSSMGTIKTKHRTCLSDRHLNDCLRAAKTRYQPHVKKMVKAMQTQSSH</sequence>
<dbReference type="InterPro" id="IPR012337">
    <property type="entry name" value="RNaseH-like_sf"/>
</dbReference>
<dbReference type="Pfam" id="PF05699">
    <property type="entry name" value="Dimer_Tnp_hAT"/>
    <property type="match status" value="1"/>
</dbReference>
<dbReference type="AlphaFoldDB" id="A0A444UCB4"/>